<feature type="transmembrane region" description="Helical" evidence="3">
    <location>
        <begin position="27"/>
        <end position="48"/>
    </location>
</feature>
<keyword evidence="3" id="KW-0812">Transmembrane</keyword>
<keyword evidence="3" id="KW-1133">Transmembrane helix</keyword>
<evidence type="ECO:0000256" key="2">
    <source>
        <dbReference type="ARBA" id="ARBA00023274"/>
    </source>
</evidence>
<proteinExistence type="predicted"/>
<keyword evidence="2" id="KW-0687">Ribonucleoprotein</keyword>
<accession>A0A7T8JK18</accession>
<dbReference type="GO" id="GO:1990904">
    <property type="term" value="C:ribonucleoprotein complex"/>
    <property type="evidence" value="ECO:0007669"/>
    <property type="project" value="UniProtKB-KW"/>
</dbReference>
<sequence length="203" mass="24292">MLLYKLFARNLFINKTLLPNSYIYKKFFFILHNLIIKLFFNFLIPSIISEIKIKMHILKYLKNNPLYYISYFDFINIKISINYIIKFIIYKKNIMLHLTDIKGTTLLYINSGLLNNLKNQKINKHTILKTLSIVLENVHFSKNSQIAIHFNSNLKNFNKLIIKFIKSNYKINIIKLFNLTPHNGCRPKKLKRLKRFSLSNIKF</sequence>
<evidence type="ECO:0000313" key="4">
    <source>
        <dbReference type="EMBL" id="QQP21852.1"/>
    </source>
</evidence>
<name>A0A7T8JK18_9STRA</name>
<dbReference type="RefSeq" id="YP_010147291.1">
    <property type="nucleotide sequence ID" value="NC_057078.1"/>
</dbReference>
<geneLocation type="mitochondrion" evidence="4"/>
<dbReference type="GeneID" id="67145369"/>
<dbReference type="AlphaFoldDB" id="A0A7T8JK18"/>
<evidence type="ECO:0000256" key="3">
    <source>
        <dbReference type="SAM" id="Phobius"/>
    </source>
</evidence>
<dbReference type="InterPro" id="IPR036967">
    <property type="entry name" value="Ribosomal_uS11_sf"/>
</dbReference>
<dbReference type="EMBL" id="MW122841">
    <property type="protein sequence ID" value="QQP21852.1"/>
    <property type="molecule type" value="Genomic_DNA"/>
</dbReference>
<dbReference type="Gene3D" id="3.30.420.80">
    <property type="entry name" value="Ribosomal protein S11"/>
    <property type="match status" value="1"/>
</dbReference>
<dbReference type="SUPFAM" id="SSF53137">
    <property type="entry name" value="Translational machinery components"/>
    <property type="match status" value="1"/>
</dbReference>
<organism evidence="4">
    <name type="scientific">Coscinodiscus wailesii</name>
    <dbReference type="NCBI Taxonomy" id="671091"/>
    <lineage>
        <taxon>Eukaryota</taxon>
        <taxon>Sar</taxon>
        <taxon>Stramenopiles</taxon>
        <taxon>Ochrophyta</taxon>
        <taxon>Bacillariophyta</taxon>
        <taxon>Coscinodiscophyceae</taxon>
        <taxon>Coscinodiscophycidae</taxon>
        <taxon>Coscinodiscales</taxon>
        <taxon>Coscinodiscaceae</taxon>
        <taxon>Coscinodiscus</taxon>
    </lineage>
</organism>
<evidence type="ECO:0000256" key="1">
    <source>
        <dbReference type="ARBA" id="ARBA00022980"/>
    </source>
</evidence>
<gene>
    <name evidence="4" type="primary">rps11</name>
</gene>
<protein>
    <submittedName>
        <fullName evidence="4">Ribosomal protein S11</fullName>
    </submittedName>
</protein>
<dbReference type="GO" id="GO:0003735">
    <property type="term" value="F:structural constituent of ribosome"/>
    <property type="evidence" value="ECO:0007669"/>
    <property type="project" value="InterPro"/>
</dbReference>
<dbReference type="GO" id="GO:0005840">
    <property type="term" value="C:ribosome"/>
    <property type="evidence" value="ECO:0007669"/>
    <property type="project" value="UniProtKB-KW"/>
</dbReference>
<dbReference type="GO" id="GO:0006412">
    <property type="term" value="P:translation"/>
    <property type="evidence" value="ECO:0007669"/>
    <property type="project" value="InterPro"/>
</dbReference>
<reference evidence="4" key="1">
    <citation type="submission" date="2020-10" db="EMBL/GenBank/DDBJ databases">
        <title>Coscinodiscus wailesii mitochondrion complete genome.</title>
        <authorList>
            <person name="Huang H."/>
        </authorList>
    </citation>
    <scope>NUCLEOTIDE SEQUENCE</scope>
</reference>
<keyword evidence="4" id="KW-0496">Mitochondrion</keyword>
<keyword evidence="3" id="KW-0472">Membrane</keyword>
<keyword evidence="1 4" id="KW-0689">Ribosomal protein</keyword>
<feature type="transmembrane region" description="Helical" evidence="3">
    <location>
        <begin position="68"/>
        <end position="89"/>
    </location>
</feature>